<proteinExistence type="predicted"/>
<dbReference type="GO" id="GO:0019783">
    <property type="term" value="F:ubiquitin-like protein peptidase activity"/>
    <property type="evidence" value="ECO:0007669"/>
    <property type="project" value="TreeGrafter"/>
</dbReference>
<gene>
    <name evidence="3" type="ORF">POM88_009237</name>
</gene>
<evidence type="ECO:0000313" key="4">
    <source>
        <dbReference type="Proteomes" id="UP001237642"/>
    </source>
</evidence>
<dbReference type="AlphaFoldDB" id="A0AAD8J9L7"/>
<dbReference type="Pfam" id="PF07910">
    <property type="entry name" value="Peptidase_C78"/>
    <property type="match status" value="1"/>
</dbReference>
<dbReference type="InterPro" id="IPR012462">
    <property type="entry name" value="UFSP1/2_DUB_cat"/>
</dbReference>
<name>A0AAD8J9L7_9APIA</name>
<feature type="domain" description="UFSP1/2/DUB catalytic" evidence="2">
    <location>
        <begin position="125"/>
        <end position="389"/>
    </location>
</feature>
<evidence type="ECO:0000259" key="2">
    <source>
        <dbReference type="Pfam" id="PF07910"/>
    </source>
</evidence>
<dbReference type="EMBL" id="JAUIZM010000002">
    <property type="protein sequence ID" value="KAK1399374.1"/>
    <property type="molecule type" value="Genomic_DNA"/>
</dbReference>
<keyword evidence="1" id="KW-0378">Hydrolase</keyword>
<reference evidence="3" key="2">
    <citation type="submission" date="2023-05" db="EMBL/GenBank/DDBJ databases">
        <authorList>
            <person name="Schelkunov M.I."/>
        </authorList>
    </citation>
    <scope>NUCLEOTIDE SEQUENCE</scope>
    <source>
        <strain evidence="3">Hsosn_3</strain>
        <tissue evidence="3">Leaf</tissue>
    </source>
</reference>
<dbReference type="Proteomes" id="UP001237642">
    <property type="component" value="Unassembled WGS sequence"/>
</dbReference>
<accession>A0AAD8J9L7</accession>
<comment type="caution">
    <text evidence="3">The sequence shown here is derived from an EMBL/GenBank/DDBJ whole genome shotgun (WGS) entry which is preliminary data.</text>
</comment>
<keyword evidence="4" id="KW-1185">Reference proteome</keyword>
<organism evidence="3 4">
    <name type="scientific">Heracleum sosnowskyi</name>
    <dbReference type="NCBI Taxonomy" id="360622"/>
    <lineage>
        <taxon>Eukaryota</taxon>
        <taxon>Viridiplantae</taxon>
        <taxon>Streptophyta</taxon>
        <taxon>Embryophyta</taxon>
        <taxon>Tracheophyta</taxon>
        <taxon>Spermatophyta</taxon>
        <taxon>Magnoliopsida</taxon>
        <taxon>eudicotyledons</taxon>
        <taxon>Gunneridae</taxon>
        <taxon>Pentapetalae</taxon>
        <taxon>asterids</taxon>
        <taxon>campanulids</taxon>
        <taxon>Apiales</taxon>
        <taxon>Apiaceae</taxon>
        <taxon>Apioideae</taxon>
        <taxon>apioid superclade</taxon>
        <taxon>Tordylieae</taxon>
        <taxon>Tordyliinae</taxon>
        <taxon>Heracleum</taxon>
    </lineage>
</organism>
<evidence type="ECO:0000256" key="1">
    <source>
        <dbReference type="ARBA" id="ARBA00022801"/>
    </source>
</evidence>
<dbReference type="PANTHER" id="PTHR48153:SF4">
    <property type="entry name" value="UBIQUITIN CARBOXYL-TERMINAL HYDROLASE MUG105"/>
    <property type="match status" value="1"/>
</dbReference>
<evidence type="ECO:0000313" key="3">
    <source>
        <dbReference type="EMBL" id="KAK1399374.1"/>
    </source>
</evidence>
<protein>
    <submittedName>
        <fullName evidence="3">Peptidase C78 ubiquitin fold modifier-specific peptidase 1/ 2</fullName>
    </submittedName>
</protein>
<dbReference type="PANTHER" id="PTHR48153">
    <property type="entry name" value="UFM1-SPECIFIC PROTEASE 2"/>
    <property type="match status" value="1"/>
</dbReference>
<dbReference type="Gene3D" id="3.90.70.130">
    <property type="match status" value="2"/>
</dbReference>
<sequence length="414" mass="47043">MDNESSCPVCYLQLPLPQLQSHVNTHFEDEQLDRDLDLAKQISLASSITPLHSADTAMVLDDRGKTTESILLRCESSNAGGGMNIDEKISYLCSLQFKENFYEVNDGLMNLLQTRLELDYGNSVSLVSGYVGHIQSAKSEVAGWGCGWRNIQMLSSHLLKKRQEAREVLFGGCGFVPDIASLQRWLELSWEKGFDKPGSEDFDKEIYGKRNWIGTTECATLFRSFGIRARIVDFFSKELASKTSFHRQVYGPMDKYLSKGDCSTSQVGSSGTWKPNHHITNLGKLRGQHSLIDWVWNYFSDNRSIQLNKNQVIASEKPPLYFQHDGHSRTIVGIQVTLQRKGGQEYSLLIFDPGHITRDLERSLKDNKGWQKMIKRGIHTLRKPHYQICYIVPGIADAEEMEGLKTLTSDRFEY</sequence>
<reference evidence="3" key="1">
    <citation type="submission" date="2023-02" db="EMBL/GenBank/DDBJ databases">
        <title>Genome of toxic invasive species Heracleum sosnowskyi carries increased number of genes despite the absence of recent whole-genome duplications.</title>
        <authorList>
            <person name="Schelkunov M."/>
            <person name="Shtratnikova V."/>
            <person name="Makarenko M."/>
            <person name="Klepikova A."/>
            <person name="Omelchenko D."/>
            <person name="Novikova G."/>
            <person name="Obukhova E."/>
            <person name="Bogdanov V."/>
            <person name="Penin A."/>
            <person name="Logacheva M."/>
        </authorList>
    </citation>
    <scope>NUCLEOTIDE SEQUENCE</scope>
    <source>
        <strain evidence="3">Hsosn_3</strain>
        <tissue evidence="3">Leaf</tissue>
    </source>
</reference>